<evidence type="ECO:0000313" key="2">
    <source>
        <dbReference type="EMBL" id="MCZ4330737.1"/>
    </source>
</evidence>
<name>A0ABT4M5Y4_9BURK</name>
<evidence type="ECO:0000256" key="1">
    <source>
        <dbReference type="SAM" id="Coils"/>
    </source>
</evidence>
<organism evidence="2 3">
    <name type="scientific">Castellaniella denitrificans</name>
    <dbReference type="NCBI Taxonomy" id="56119"/>
    <lineage>
        <taxon>Bacteria</taxon>
        <taxon>Pseudomonadati</taxon>
        <taxon>Pseudomonadota</taxon>
        <taxon>Betaproteobacteria</taxon>
        <taxon>Burkholderiales</taxon>
        <taxon>Alcaligenaceae</taxon>
        <taxon>Castellaniella</taxon>
    </lineage>
</organism>
<evidence type="ECO:0000313" key="3">
    <source>
        <dbReference type="Proteomes" id="UP001068379"/>
    </source>
</evidence>
<comment type="caution">
    <text evidence="2">The sequence shown here is derived from an EMBL/GenBank/DDBJ whole genome shotgun (WGS) entry which is preliminary data.</text>
</comment>
<dbReference type="Proteomes" id="UP001068379">
    <property type="component" value="Unassembled WGS sequence"/>
</dbReference>
<feature type="coiled-coil region" evidence="1">
    <location>
        <begin position="24"/>
        <end position="86"/>
    </location>
</feature>
<dbReference type="RefSeq" id="WP_269359596.1">
    <property type="nucleotide sequence ID" value="NZ_JAPWHE010000010.1"/>
</dbReference>
<gene>
    <name evidence="2" type="ORF">O4H32_12355</name>
</gene>
<dbReference type="EMBL" id="JAPWHE010000010">
    <property type="protein sequence ID" value="MCZ4330737.1"/>
    <property type="molecule type" value="Genomic_DNA"/>
</dbReference>
<keyword evidence="3" id="KW-1185">Reference proteome</keyword>
<protein>
    <submittedName>
        <fullName evidence="2">Uncharacterized protein</fullName>
    </submittedName>
</protein>
<keyword evidence="1" id="KW-0175">Coiled coil</keyword>
<proteinExistence type="predicted"/>
<reference evidence="2" key="1">
    <citation type="submission" date="2022-12" db="EMBL/GenBank/DDBJ databases">
        <title>Bacterial isolates from different developmental stages of Nematostella vectensis.</title>
        <authorList>
            <person name="Fraune S."/>
        </authorList>
    </citation>
    <scope>NUCLEOTIDE SEQUENCE</scope>
    <source>
        <strain evidence="2">G21619-S1</strain>
    </source>
</reference>
<accession>A0ABT4M5Y4</accession>
<sequence>MTIDTQKLRDGPYLRDGKETMRIMNEAADAMDAQAAEIAEAKGQIERLDRQNAGLRAQHDRDSKTLREYAQARDGLRRACAALEAEKTRLRYALRWAAGALQEACRRPTIITEKDRWRIDHETRTTGEILAAADAALSGESKC</sequence>